<dbReference type="InterPro" id="IPR009642">
    <property type="entry name" value="DUF1236"/>
</dbReference>
<feature type="chain" id="PRO_5015630936" evidence="1">
    <location>
        <begin position="25"/>
        <end position="221"/>
    </location>
</feature>
<comment type="caution">
    <text evidence="3">The sequence shown here is derived from an EMBL/GenBank/DDBJ whole genome shotgun (WGS) entry which is preliminary data.</text>
</comment>
<reference evidence="3 4" key="1">
    <citation type="submission" date="2018-04" db="EMBL/GenBank/DDBJ databases">
        <title>Genomic Encyclopedia of Archaeal and Bacterial Type Strains, Phase II (KMG-II): from individual species to whole genera.</title>
        <authorList>
            <person name="Goeker M."/>
        </authorList>
    </citation>
    <scope>NUCLEOTIDE SEQUENCE [LARGE SCALE GENOMIC DNA]</scope>
    <source>
        <strain evidence="3 4">DSM 29329</strain>
    </source>
</reference>
<feature type="signal peptide" evidence="1">
    <location>
        <begin position="1"/>
        <end position="24"/>
    </location>
</feature>
<sequence>MTKGIKTGLIATTAIALAATPALAAMTATATTDLNLRAGPGPQYEVVGVIDGEDSVDMAGCTEAGEWCEVTYDGTTGWAYSAYLTAPIEGPEAEPTVVYENTADVAIIEYEDDNAADAAAGGTLGAAAGALLIGGPAAAAAGAVLGMAGGAAADTPEATVTYVRSNPVEPVFLEGEVARGAGIPQEIEVYEVPDSDYSYLNVNRQTVIIDPETRRIVEVIR</sequence>
<gene>
    <name evidence="3" type="ORF">C8N44_10542</name>
</gene>
<evidence type="ECO:0000313" key="3">
    <source>
        <dbReference type="EMBL" id="PTX50184.1"/>
    </source>
</evidence>
<keyword evidence="1" id="KW-0732">Signal</keyword>
<dbReference type="SMART" id="SM00287">
    <property type="entry name" value="SH3b"/>
    <property type="match status" value="1"/>
</dbReference>
<keyword evidence="4" id="KW-1185">Reference proteome</keyword>
<dbReference type="PROSITE" id="PS51781">
    <property type="entry name" value="SH3B"/>
    <property type="match status" value="1"/>
</dbReference>
<dbReference type="Gene3D" id="2.30.30.40">
    <property type="entry name" value="SH3 Domains"/>
    <property type="match status" value="1"/>
</dbReference>
<protein>
    <submittedName>
        <fullName evidence="3">Uncharacterized protein YraI</fullName>
    </submittedName>
</protein>
<name>A0A2T6B299_9RHOB</name>
<feature type="domain" description="SH3b" evidence="2">
    <location>
        <begin position="25"/>
        <end position="88"/>
    </location>
</feature>
<dbReference type="Pfam" id="PF08239">
    <property type="entry name" value="SH3_3"/>
    <property type="match status" value="1"/>
</dbReference>
<accession>A0A2T6B299</accession>
<dbReference type="RefSeq" id="WP_107975108.1">
    <property type="nucleotide sequence ID" value="NZ_BMEZ01000005.1"/>
</dbReference>
<dbReference type="Pfam" id="PF06823">
    <property type="entry name" value="DUF1236"/>
    <property type="match status" value="1"/>
</dbReference>
<proteinExistence type="predicted"/>
<dbReference type="EMBL" id="QBKN01000005">
    <property type="protein sequence ID" value="PTX50184.1"/>
    <property type="molecule type" value="Genomic_DNA"/>
</dbReference>
<dbReference type="AlphaFoldDB" id="A0A2T6B299"/>
<dbReference type="InterPro" id="IPR003646">
    <property type="entry name" value="SH3-like_bac-type"/>
</dbReference>
<organism evidence="3 4">
    <name type="scientific">Allosediminivita pacifica</name>
    <dbReference type="NCBI Taxonomy" id="1267769"/>
    <lineage>
        <taxon>Bacteria</taxon>
        <taxon>Pseudomonadati</taxon>
        <taxon>Pseudomonadota</taxon>
        <taxon>Alphaproteobacteria</taxon>
        <taxon>Rhodobacterales</taxon>
        <taxon>Paracoccaceae</taxon>
        <taxon>Allosediminivita</taxon>
    </lineage>
</organism>
<dbReference type="Proteomes" id="UP000244069">
    <property type="component" value="Unassembled WGS sequence"/>
</dbReference>
<dbReference type="OrthoDB" id="102964at2"/>
<evidence type="ECO:0000256" key="1">
    <source>
        <dbReference type="SAM" id="SignalP"/>
    </source>
</evidence>
<evidence type="ECO:0000313" key="4">
    <source>
        <dbReference type="Proteomes" id="UP000244069"/>
    </source>
</evidence>
<evidence type="ECO:0000259" key="2">
    <source>
        <dbReference type="PROSITE" id="PS51781"/>
    </source>
</evidence>